<dbReference type="InterPro" id="IPR056823">
    <property type="entry name" value="TEN-like_YD-shell"/>
</dbReference>
<dbReference type="InterPro" id="IPR050708">
    <property type="entry name" value="T6SS_VgrG/RHS"/>
</dbReference>
<dbReference type="Pfam" id="PF24517">
    <property type="entry name" value="CBM96"/>
    <property type="match status" value="1"/>
</dbReference>
<evidence type="ECO:0000256" key="2">
    <source>
        <dbReference type="ARBA" id="ARBA00022525"/>
    </source>
</evidence>
<feature type="domain" description="DUF6531" evidence="6">
    <location>
        <begin position="464"/>
        <end position="538"/>
    </location>
</feature>
<evidence type="ECO:0000259" key="8">
    <source>
        <dbReference type="Pfam" id="PF25023"/>
    </source>
</evidence>
<feature type="signal peptide" evidence="5">
    <location>
        <begin position="1"/>
        <end position="24"/>
    </location>
</feature>
<sequence length="1884" mass="205204">MSSKWKSSSQFLSLFLSTCLVANAACTPNAEAAGAIKSQGDQSAMNAVIGEMPNKLPKERLELTSKRTKYSTTYLNPDGSFTEEISLEAQHYLDASGKEWKKIDNKLKASNQKTGFVNGSNAFNIWFADQSGANELVSVEKGGKSVGLIPVGAKQAKGAVKGDEITYAGAFENADVRYQAQGEGVKEDLILHALPKQATFSFELKQKGVKATVEKDGTIALADQNGEKVWYFEKPFMTDAEGKYSQKVDMNLREANGKTYVDVTPDAAFLQDKTTKFPVTIDPTINNWDVLRDTFISSAFPDASYGSETFLTTGYHGYFGATRSLAQFYLSSMPSDAKISSATLNLYQQKTDATNTSIDLHRITSAWGSNTTWNTQPEIKTTAETTTTNYTANAYWTMYATQLVKDWYNGVTPNYGFLLKQQNETTSPYRTFTSVNAGNNTPRLTITYTVDAIGLEEFWGYSKDGVNVSNGNLVLQETDLSIQGRGVPVELKRTHNSRRMAVAGLFGYGWQTNWDMQLVDSGSGPITLIDGDGTRHIFGQRADGVYKANGGVYLDLVKNADGTYVITKPDGTAINFATSGKLASLADTNGNATTFQYDASGKLTSVKDASGRTTTLAYNAAGYVSTLTDPANRITRYEYDATGNLSKKVDAANAATSYAYDANRNMTALTDARGYATTYTYDANDRVTTVARPITIGTVKQTGTTTYAYDMTNLITSVTDAEGKRIDYTYNANGNVVQTIENPLDEANKAVTTYAYDNNNNLTQVKDPNANKNGGTEAYVYSYDAKGNVTAVQLPGSQRADYGYNGQNDLTSVEDFNNNVSSFAYDARSNQTEASDAYAQTTSNRYLANGNIDYTTHAMSVADNLVTNSSFEQDGNGDNWPDNWSKQIEPGKTATITTEAGGKYGTKSVSISNPTGWALAASDSMIPYTAGTPYVVSGFMKLDGVTNGALVKLEFFDTNQNWLGQQQSFVMKGTHDWTRLQAVVDNAPANTAKVRVAVGMNAGPGTAHFDGIQLEKGTVLSAYNLLENSSFELDANVDKMPDFWTHSGNLSANDSLVQSVSGDDNAYAGANSFKLTGEAGKNKFIKQRINLSGVAGERFTLSGWSKQTGADPNGGYYNMQVAINHADGTTDWTNANAFDKTDTNWQHVAAEVTAQKAFQSVDVYYYYYNQTGAALFDAVRFEQGASHSSYSYDAAGNYITAEKSPAGTTFKSSYDAVGNKISATDGKGAQTFYQYEGRNLLTKVTDANSGITSYGYDGTGNRTSMVDAKNNTTSYVYNEWNLLSKITNSLNQSISMEYDRNGNETKVTYPSGNTVGQSYNARNLVDGIYHNGVKKWSATYHPSGSLASVTDAAGSTTSFVYDKNDRLIQQVTGANQLDFGFDDNNNQTSVKMTSGTVSVTAGAEFNPLNQLTALARNGVKQAKFIYDERGNVTSVIYSNGSYTSYLYDEANRLKALKNYTVNGAVLNSHAYSYDANDNIIGIATETGNYAYEYDSLHQLLKETHPDGTAIRYVYDAVGNRTKKEVTKGTAVTATAYTYDAGNQLTAVNGQAYQYDANGNLTHNGANTFVYDAGNRLTQVKNAQGTVIASYEYDYQGKRIGATTSAGTTKFHYNGTKVMFETDANGQINAEYTWDEEGNPVTMTKGGQTYYYHVNGHGDVTGLTDAAGNVVAEYRYDAWGNILSQSGAMASANPYRYAGYRYEEATKMYYLLARYYDPNTGRFITRDTFHGVEDVPLSLNQYAYAHNNPVMNIDPNGHLSWKEATKKLFNRIVSSLANDWRSNTLTNVFFTFMGGGIGGGLAYKAARAGFTLLERHVLRKSVIGFIKGAIGGYLFGVTSQIGKILGAGNKLTNFEGAFDRTSLGRAVDNAITRAERSLKGMISRW</sequence>
<protein>
    <submittedName>
        <fullName evidence="9">DNRLRE domain-containing protein</fullName>
    </submittedName>
</protein>
<keyword evidence="4" id="KW-0677">Repeat</keyword>
<evidence type="ECO:0000256" key="1">
    <source>
        <dbReference type="ARBA" id="ARBA00004613"/>
    </source>
</evidence>
<feature type="domain" description="Carbohydrate-binding module family 96" evidence="7">
    <location>
        <begin position="292"/>
        <end position="448"/>
    </location>
</feature>
<dbReference type="PANTHER" id="PTHR32305:SF17">
    <property type="entry name" value="TRNA NUCLEASE WAPA"/>
    <property type="match status" value="1"/>
</dbReference>
<dbReference type="Gene3D" id="2.180.10.10">
    <property type="entry name" value="RHS repeat-associated core"/>
    <property type="match status" value="3"/>
</dbReference>
<evidence type="ECO:0000256" key="3">
    <source>
        <dbReference type="ARBA" id="ARBA00022729"/>
    </source>
</evidence>
<organism evidence="9 10">
    <name type="scientific">Tumebacillus lacus</name>
    <dbReference type="NCBI Taxonomy" id="2995335"/>
    <lineage>
        <taxon>Bacteria</taxon>
        <taxon>Bacillati</taxon>
        <taxon>Bacillota</taxon>
        <taxon>Bacilli</taxon>
        <taxon>Bacillales</taxon>
        <taxon>Alicyclobacillaceae</taxon>
        <taxon>Tumebacillus</taxon>
    </lineage>
</organism>
<dbReference type="InterPro" id="IPR055372">
    <property type="entry name" value="CBM96"/>
</dbReference>
<comment type="caution">
    <text evidence="9">The sequence shown here is derived from an EMBL/GenBank/DDBJ whole genome shotgun (WGS) entry which is preliminary data.</text>
</comment>
<dbReference type="CDD" id="cd12871">
    <property type="entry name" value="Bacuni_01323_like"/>
    <property type="match status" value="1"/>
</dbReference>
<accession>A0ABT3WZX8</accession>
<dbReference type="Gene3D" id="2.60.120.260">
    <property type="entry name" value="Galactose-binding domain-like"/>
    <property type="match status" value="1"/>
</dbReference>
<dbReference type="NCBIfam" id="TIGR01643">
    <property type="entry name" value="YD_repeat_2x"/>
    <property type="match status" value="9"/>
</dbReference>
<feature type="domain" description="Teneurin-like YD-shell" evidence="8">
    <location>
        <begin position="1243"/>
        <end position="1392"/>
    </location>
</feature>
<proteinExistence type="predicted"/>
<evidence type="ECO:0000256" key="4">
    <source>
        <dbReference type="ARBA" id="ARBA00022737"/>
    </source>
</evidence>
<name>A0ABT3WZX8_9BACL</name>
<dbReference type="Proteomes" id="UP001208017">
    <property type="component" value="Unassembled WGS sequence"/>
</dbReference>
<evidence type="ECO:0000256" key="5">
    <source>
        <dbReference type="SAM" id="SignalP"/>
    </source>
</evidence>
<dbReference type="NCBIfam" id="NF033679">
    <property type="entry name" value="DNRLRE_dom"/>
    <property type="match status" value="1"/>
</dbReference>
<dbReference type="PANTHER" id="PTHR32305">
    <property type="match status" value="1"/>
</dbReference>
<dbReference type="Pfam" id="PF25023">
    <property type="entry name" value="TEN_YD-shell"/>
    <property type="match status" value="2"/>
</dbReference>
<comment type="subcellular location">
    <subcellularLocation>
        <location evidence="1">Secreted</location>
    </subcellularLocation>
</comment>
<feature type="domain" description="Teneurin-like YD-shell" evidence="8">
    <location>
        <begin position="1484"/>
        <end position="1749"/>
    </location>
</feature>
<dbReference type="InterPro" id="IPR022385">
    <property type="entry name" value="Rhs_assc_core"/>
</dbReference>
<dbReference type="InterPro" id="IPR031325">
    <property type="entry name" value="RHS_repeat"/>
</dbReference>
<dbReference type="Pfam" id="PF20148">
    <property type="entry name" value="DUF6531"/>
    <property type="match status" value="1"/>
</dbReference>
<evidence type="ECO:0000259" key="6">
    <source>
        <dbReference type="Pfam" id="PF20148"/>
    </source>
</evidence>
<dbReference type="RefSeq" id="WP_267150131.1">
    <property type="nucleotide sequence ID" value="NZ_JAPMLT010000001.1"/>
</dbReference>
<keyword evidence="10" id="KW-1185">Reference proteome</keyword>
<keyword evidence="3 5" id="KW-0732">Signal</keyword>
<evidence type="ECO:0000259" key="7">
    <source>
        <dbReference type="Pfam" id="PF24517"/>
    </source>
</evidence>
<dbReference type="EMBL" id="JAPMLT010000001">
    <property type="protein sequence ID" value="MCX7568896.1"/>
    <property type="molecule type" value="Genomic_DNA"/>
</dbReference>
<feature type="chain" id="PRO_5045447145" evidence="5">
    <location>
        <begin position="25"/>
        <end position="1884"/>
    </location>
</feature>
<dbReference type="InterPro" id="IPR045351">
    <property type="entry name" value="DUF6531"/>
</dbReference>
<dbReference type="NCBIfam" id="TIGR03696">
    <property type="entry name" value="Rhs_assc_core"/>
    <property type="match status" value="1"/>
</dbReference>
<reference evidence="9 10" key="1">
    <citation type="submission" date="2022-11" db="EMBL/GenBank/DDBJ databases">
        <title>Study of microbial diversity in lake waters.</title>
        <authorList>
            <person name="Zhang J."/>
        </authorList>
    </citation>
    <scope>NUCLEOTIDE SEQUENCE [LARGE SCALE GENOMIC DNA]</scope>
    <source>
        <strain evidence="9 10">DT12</strain>
    </source>
</reference>
<dbReference type="Pfam" id="PF05593">
    <property type="entry name" value="RHS_repeat"/>
    <property type="match status" value="4"/>
</dbReference>
<keyword evidence="2" id="KW-0964">Secreted</keyword>
<evidence type="ECO:0000313" key="9">
    <source>
        <dbReference type="EMBL" id="MCX7568896.1"/>
    </source>
</evidence>
<evidence type="ECO:0000313" key="10">
    <source>
        <dbReference type="Proteomes" id="UP001208017"/>
    </source>
</evidence>
<dbReference type="InterPro" id="IPR006530">
    <property type="entry name" value="YD"/>
</dbReference>
<gene>
    <name evidence="9" type="ORF">OS242_02835</name>
</gene>